<comment type="caution">
    <text evidence="1">The sequence shown here is derived from an EMBL/GenBank/DDBJ whole genome shotgun (WGS) entry which is preliminary data.</text>
</comment>
<sequence length="81" mass="9549">MLESGDEMLCVADRAVENQIWAVVHHALVIRTAHHIDNSVQRRQRWNRPRLRKSQVPDRDSFVLVLAEYPRCDNPQVLVRH</sequence>
<gene>
    <name evidence="1" type="ORF">A9W98_34080</name>
</gene>
<name>A0A1A6B8V1_MYCGO</name>
<reference evidence="1 2" key="1">
    <citation type="submission" date="2016-06" db="EMBL/GenBank/DDBJ databases">
        <authorList>
            <person name="Kjaerup R.B."/>
            <person name="Dalgaard T.S."/>
            <person name="Juul-Madsen H.R."/>
        </authorList>
    </citation>
    <scope>NUCLEOTIDE SEQUENCE [LARGE SCALE GENOMIC DNA]</scope>
    <source>
        <strain evidence="1 2">1245752.6</strain>
    </source>
</reference>
<proteinExistence type="predicted"/>
<organism evidence="1 2">
    <name type="scientific">Mycobacterium gordonae</name>
    <dbReference type="NCBI Taxonomy" id="1778"/>
    <lineage>
        <taxon>Bacteria</taxon>
        <taxon>Bacillati</taxon>
        <taxon>Actinomycetota</taxon>
        <taxon>Actinomycetes</taxon>
        <taxon>Mycobacteriales</taxon>
        <taxon>Mycobacteriaceae</taxon>
        <taxon>Mycobacterium</taxon>
    </lineage>
</organism>
<dbReference type="AlphaFoldDB" id="A0A1A6B8V1"/>
<evidence type="ECO:0000313" key="2">
    <source>
        <dbReference type="Proteomes" id="UP000093757"/>
    </source>
</evidence>
<accession>A0A1A6B8V1</accession>
<protein>
    <submittedName>
        <fullName evidence="1">Uncharacterized protein</fullName>
    </submittedName>
</protein>
<dbReference type="Proteomes" id="UP000093757">
    <property type="component" value="Unassembled WGS sequence"/>
</dbReference>
<evidence type="ECO:0000313" key="1">
    <source>
        <dbReference type="EMBL" id="OBR98710.1"/>
    </source>
</evidence>
<dbReference type="EMBL" id="MAEM01000507">
    <property type="protein sequence ID" value="OBR98710.1"/>
    <property type="molecule type" value="Genomic_DNA"/>
</dbReference>